<dbReference type="InterPro" id="IPR034088">
    <property type="entry name" value="Pla_a_1-like"/>
</dbReference>
<dbReference type="SMART" id="SM00856">
    <property type="entry name" value="PMEI"/>
    <property type="match status" value="1"/>
</dbReference>
<dbReference type="PANTHER" id="PTHR31890:SF9">
    <property type="entry name" value="PLANT INVERTASE_PECTIN METHYLESTERASE INHIBITOR SUPERFAMILY PROTEIN"/>
    <property type="match status" value="1"/>
</dbReference>
<comment type="caution">
    <text evidence="2">The sequence shown here is derived from an EMBL/GenBank/DDBJ whole genome shotgun (WGS) entry which is preliminary data.</text>
</comment>
<name>A0A830BR21_9LAMI</name>
<dbReference type="InterPro" id="IPR006501">
    <property type="entry name" value="Pectinesterase_inhib_dom"/>
</dbReference>
<dbReference type="OrthoDB" id="903589at2759"/>
<dbReference type="EMBL" id="BMAC01000134">
    <property type="protein sequence ID" value="GFP86924.1"/>
    <property type="molecule type" value="Genomic_DNA"/>
</dbReference>
<dbReference type="CDD" id="cd15795">
    <property type="entry name" value="PMEI-Pla_a_1_like"/>
    <property type="match status" value="1"/>
</dbReference>
<dbReference type="InterPro" id="IPR035513">
    <property type="entry name" value="Invertase/methylesterase_inhib"/>
</dbReference>
<dbReference type="Pfam" id="PF04043">
    <property type="entry name" value="PMEI"/>
    <property type="match status" value="1"/>
</dbReference>
<dbReference type="Proteomes" id="UP000653305">
    <property type="component" value="Unassembled WGS sequence"/>
</dbReference>
<reference evidence="2" key="1">
    <citation type="submission" date="2020-07" db="EMBL/GenBank/DDBJ databases">
        <title>Ethylene signaling mediates host invasion by parasitic plants.</title>
        <authorList>
            <person name="Yoshida S."/>
        </authorList>
    </citation>
    <scope>NUCLEOTIDE SEQUENCE</scope>
    <source>
        <strain evidence="2">Okayama</strain>
    </source>
</reference>
<evidence type="ECO:0000313" key="2">
    <source>
        <dbReference type="EMBL" id="GFP86924.1"/>
    </source>
</evidence>
<dbReference type="GO" id="GO:0004857">
    <property type="term" value="F:enzyme inhibitor activity"/>
    <property type="evidence" value="ECO:0007669"/>
    <property type="project" value="InterPro"/>
</dbReference>
<gene>
    <name evidence="2" type="ORF">PHJA_000836200</name>
</gene>
<evidence type="ECO:0000259" key="1">
    <source>
        <dbReference type="SMART" id="SM00856"/>
    </source>
</evidence>
<proteinExistence type="predicted"/>
<dbReference type="NCBIfam" id="TIGR01614">
    <property type="entry name" value="PME_inhib"/>
    <property type="match status" value="1"/>
</dbReference>
<feature type="domain" description="Pectinesterase inhibitor" evidence="1">
    <location>
        <begin position="9"/>
        <end position="164"/>
    </location>
</feature>
<dbReference type="SUPFAM" id="SSF101148">
    <property type="entry name" value="Plant invertase/pectin methylesterase inhibitor"/>
    <property type="match status" value="1"/>
</dbReference>
<dbReference type="Gene3D" id="1.20.140.40">
    <property type="entry name" value="Invertase/pectin methylesterase inhibitor family protein"/>
    <property type="match status" value="1"/>
</dbReference>
<sequence length="172" mass="18701">MSNIIVTSSSNNFIEQACSNPRLGSKSKSCIQILGSQPNIVSAKNLYDMSLAIMQSGISSTTNTRAYIENLLKNLLSKTGPNEKGALQDCKESYDSIILSFKSALSEVRDDKEYQTATYDLLIASTDTFKPCLDDVVAGKIKDGTILNGNDLTLIYLLSAYQAVNSIPEEGR</sequence>
<dbReference type="AlphaFoldDB" id="A0A830BR21"/>
<accession>A0A830BR21</accession>
<keyword evidence="3" id="KW-1185">Reference proteome</keyword>
<organism evidence="2 3">
    <name type="scientific">Phtheirospermum japonicum</name>
    <dbReference type="NCBI Taxonomy" id="374723"/>
    <lineage>
        <taxon>Eukaryota</taxon>
        <taxon>Viridiplantae</taxon>
        <taxon>Streptophyta</taxon>
        <taxon>Embryophyta</taxon>
        <taxon>Tracheophyta</taxon>
        <taxon>Spermatophyta</taxon>
        <taxon>Magnoliopsida</taxon>
        <taxon>eudicotyledons</taxon>
        <taxon>Gunneridae</taxon>
        <taxon>Pentapetalae</taxon>
        <taxon>asterids</taxon>
        <taxon>lamiids</taxon>
        <taxon>Lamiales</taxon>
        <taxon>Orobanchaceae</taxon>
        <taxon>Orobanchaceae incertae sedis</taxon>
        <taxon>Phtheirospermum</taxon>
    </lineage>
</organism>
<dbReference type="PANTHER" id="PTHR31890">
    <property type="entry name" value="PLANT INVERTASE/PECTIN METHYLESTERASE INHIBITOR SUPERFAMILY PROTEIN"/>
    <property type="match status" value="1"/>
</dbReference>
<evidence type="ECO:0000313" key="3">
    <source>
        <dbReference type="Proteomes" id="UP000653305"/>
    </source>
</evidence>
<protein>
    <recommendedName>
        <fullName evidence="1">Pectinesterase inhibitor domain-containing protein</fullName>
    </recommendedName>
</protein>